<feature type="non-terminal residue" evidence="8">
    <location>
        <position position="125"/>
    </location>
</feature>
<accession>A0ABT1CYA5</accession>
<evidence type="ECO:0000256" key="3">
    <source>
        <dbReference type="ARBA" id="ARBA00022553"/>
    </source>
</evidence>
<dbReference type="InterPro" id="IPR000700">
    <property type="entry name" value="PAS-assoc_C"/>
</dbReference>
<evidence type="ECO:0000313" key="9">
    <source>
        <dbReference type="Proteomes" id="UP001523392"/>
    </source>
</evidence>
<dbReference type="PROSITE" id="PS50112">
    <property type="entry name" value="PAS"/>
    <property type="match status" value="1"/>
</dbReference>
<protein>
    <recommendedName>
        <fullName evidence="2">histidine kinase</fullName>
        <ecNumber evidence="2">2.7.13.3</ecNumber>
    </recommendedName>
</protein>
<dbReference type="EC" id="2.7.13.3" evidence="2"/>
<sequence length="125" mass="14381">REARYRATVELSPLIAWSADPQGGIVDVVSRWYEQTGLTPEQTLGTAWAAALHPEDVAETSRQWRHATETGEPFSTEYRYRLRDGSYRWIHARATPLRAEDGSIIRWYGTLDDIHDRKLAEIALR</sequence>
<dbReference type="NCBIfam" id="TIGR00229">
    <property type="entry name" value="sensory_box"/>
    <property type="match status" value="1"/>
</dbReference>
<dbReference type="RefSeq" id="WP_252951230.1">
    <property type="nucleotide sequence ID" value="NZ_JAFIRR010000004.1"/>
</dbReference>
<keyword evidence="9" id="KW-1185">Reference proteome</keyword>
<evidence type="ECO:0000256" key="5">
    <source>
        <dbReference type="ARBA" id="ARBA00022777"/>
    </source>
</evidence>
<evidence type="ECO:0000256" key="2">
    <source>
        <dbReference type="ARBA" id="ARBA00012438"/>
    </source>
</evidence>
<reference evidence="8 9" key="1">
    <citation type="submission" date="2021-12" db="EMBL/GenBank/DDBJ databases">
        <title>Siccirubricoccus leaddurans sp. nov., a high concentration Zn2+ tolerance bacterium.</title>
        <authorList>
            <person name="Cao Y."/>
        </authorList>
    </citation>
    <scope>NUCLEOTIDE SEQUENCE [LARGE SCALE GENOMIC DNA]</scope>
    <source>
        <strain evidence="8 9">KC 17139</strain>
    </source>
</reference>
<feature type="non-terminal residue" evidence="8">
    <location>
        <position position="1"/>
    </location>
</feature>
<dbReference type="Pfam" id="PF08447">
    <property type="entry name" value="PAS_3"/>
    <property type="match status" value="1"/>
</dbReference>
<evidence type="ECO:0000259" key="7">
    <source>
        <dbReference type="PROSITE" id="PS50113"/>
    </source>
</evidence>
<dbReference type="Gene3D" id="3.30.450.20">
    <property type="entry name" value="PAS domain"/>
    <property type="match status" value="1"/>
</dbReference>
<dbReference type="InterPro" id="IPR035965">
    <property type="entry name" value="PAS-like_dom_sf"/>
</dbReference>
<dbReference type="PANTHER" id="PTHR43304:SF1">
    <property type="entry name" value="PAC DOMAIN-CONTAINING PROTEIN"/>
    <property type="match status" value="1"/>
</dbReference>
<feature type="domain" description="PAS" evidence="6">
    <location>
        <begin position="1"/>
        <end position="71"/>
    </location>
</feature>
<proteinExistence type="predicted"/>
<keyword evidence="5" id="KW-0418">Kinase</keyword>
<gene>
    <name evidence="8" type="ORF">JYK14_00390</name>
</gene>
<name>A0ABT1CYA5_9PROT</name>
<comment type="caution">
    <text evidence="8">The sequence shown here is derived from an EMBL/GenBank/DDBJ whole genome shotgun (WGS) entry which is preliminary data.</text>
</comment>
<organism evidence="8 9">
    <name type="scientific">Siccirubricoccus soli</name>
    <dbReference type="NCBI Taxonomy" id="2899147"/>
    <lineage>
        <taxon>Bacteria</taxon>
        <taxon>Pseudomonadati</taxon>
        <taxon>Pseudomonadota</taxon>
        <taxon>Alphaproteobacteria</taxon>
        <taxon>Acetobacterales</taxon>
        <taxon>Roseomonadaceae</taxon>
        <taxon>Siccirubricoccus</taxon>
    </lineage>
</organism>
<keyword evidence="4" id="KW-0808">Transferase</keyword>
<dbReference type="Proteomes" id="UP001523392">
    <property type="component" value="Unassembled WGS sequence"/>
</dbReference>
<feature type="domain" description="PAC" evidence="7">
    <location>
        <begin position="74"/>
        <end position="125"/>
    </location>
</feature>
<evidence type="ECO:0000259" key="6">
    <source>
        <dbReference type="PROSITE" id="PS50112"/>
    </source>
</evidence>
<dbReference type="InterPro" id="IPR001610">
    <property type="entry name" value="PAC"/>
</dbReference>
<evidence type="ECO:0000256" key="1">
    <source>
        <dbReference type="ARBA" id="ARBA00000085"/>
    </source>
</evidence>
<evidence type="ECO:0000313" key="8">
    <source>
        <dbReference type="EMBL" id="MCO6414639.1"/>
    </source>
</evidence>
<dbReference type="PROSITE" id="PS50113">
    <property type="entry name" value="PAC"/>
    <property type="match status" value="1"/>
</dbReference>
<evidence type="ECO:0000256" key="4">
    <source>
        <dbReference type="ARBA" id="ARBA00022679"/>
    </source>
</evidence>
<dbReference type="SMART" id="SM00091">
    <property type="entry name" value="PAS"/>
    <property type="match status" value="1"/>
</dbReference>
<dbReference type="CDD" id="cd00130">
    <property type="entry name" value="PAS"/>
    <property type="match status" value="1"/>
</dbReference>
<dbReference type="InterPro" id="IPR013655">
    <property type="entry name" value="PAS_fold_3"/>
</dbReference>
<dbReference type="SMART" id="SM00086">
    <property type="entry name" value="PAC"/>
    <property type="match status" value="1"/>
</dbReference>
<dbReference type="EMBL" id="JAFIRR010000004">
    <property type="protein sequence ID" value="MCO6414639.1"/>
    <property type="molecule type" value="Genomic_DNA"/>
</dbReference>
<dbReference type="InterPro" id="IPR052162">
    <property type="entry name" value="Sensor_kinase/Photoreceptor"/>
</dbReference>
<dbReference type="InterPro" id="IPR000014">
    <property type="entry name" value="PAS"/>
</dbReference>
<dbReference type="SUPFAM" id="SSF55785">
    <property type="entry name" value="PYP-like sensor domain (PAS domain)"/>
    <property type="match status" value="1"/>
</dbReference>
<dbReference type="PANTHER" id="PTHR43304">
    <property type="entry name" value="PHYTOCHROME-LIKE PROTEIN CPH1"/>
    <property type="match status" value="1"/>
</dbReference>
<keyword evidence="3" id="KW-0597">Phosphoprotein</keyword>
<comment type="catalytic activity">
    <reaction evidence="1">
        <text>ATP + protein L-histidine = ADP + protein N-phospho-L-histidine.</text>
        <dbReference type="EC" id="2.7.13.3"/>
    </reaction>
</comment>